<evidence type="ECO:0000313" key="5">
    <source>
        <dbReference type="Proteomes" id="UP000663855"/>
    </source>
</evidence>
<keyword evidence="1" id="KW-0812">Transmembrane</keyword>
<dbReference type="InterPro" id="IPR053891">
    <property type="entry name" value="Shisa_N"/>
</dbReference>
<sequence length="220" mass="25461">MTLFRREIIRTQLIIMFIFVAATNVDGRPGGRGKIVRIRLSSRNLIKNKFHLKNIYRQSPILHQSNNHILIRKATRSASALLVGTLALRSYVSNNHKEFSQSRYTLTNGTGSRCVNRENFSNFIFNEFRCPLLPIFPRNNHYCCGPSQRQYCCSFWESGRTAGFAIGIMTASSSLLILCIYYYRYRLTRKESQGVKSYLMYPIQTSLYSNGDTNHYINDK</sequence>
<evidence type="ECO:0000313" key="4">
    <source>
        <dbReference type="EMBL" id="CAF1239183.1"/>
    </source>
</evidence>
<keyword evidence="2" id="KW-0732">Signal</keyword>
<dbReference type="Pfam" id="PF13908">
    <property type="entry name" value="Shisa_N"/>
    <property type="match status" value="1"/>
</dbReference>
<dbReference type="AlphaFoldDB" id="A0A814Z5N7"/>
<gene>
    <name evidence="4" type="ORF">CJN711_LOCUS13903</name>
</gene>
<feature type="chain" id="PRO_5032458673" description="Shisa N-terminal domain-containing protein" evidence="2">
    <location>
        <begin position="28"/>
        <end position="220"/>
    </location>
</feature>
<name>A0A814Z5N7_9BILA</name>
<feature type="signal peptide" evidence="2">
    <location>
        <begin position="1"/>
        <end position="27"/>
    </location>
</feature>
<keyword evidence="1" id="KW-1133">Transmembrane helix</keyword>
<accession>A0A814Z5N7</accession>
<protein>
    <recommendedName>
        <fullName evidence="3">Shisa N-terminal domain-containing protein</fullName>
    </recommendedName>
</protein>
<proteinExistence type="predicted"/>
<evidence type="ECO:0000256" key="1">
    <source>
        <dbReference type="SAM" id="Phobius"/>
    </source>
</evidence>
<feature type="domain" description="Shisa N-terminal" evidence="3">
    <location>
        <begin position="112"/>
        <end position="157"/>
    </location>
</feature>
<dbReference type="Proteomes" id="UP000663855">
    <property type="component" value="Unassembled WGS sequence"/>
</dbReference>
<reference evidence="4" key="1">
    <citation type="submission" date="2021-02" db="EMBL/GenBank/DDBJ databases">
        <authorList>
            <person name="Nowell W R."/>
        </authorList>
    </citation>
    <scope>NUCLEOTIDE SEQUENCE</scope>
</reference>
<organism evidence="4 5">
    <name type="scientific">Rotaria magnacalcarata</name>
    <dbReference type="NCBI Taxonomy" id="392030"/>
    <lineage>
        <taxon>Eukaryota</taxon>
        <taxon>Metazoa</taxon>
        <taxon>Spiralia</taxon>
        <taxon>Gnathifera</taxon>
        <taxon>Rotifera</taxon>
        <taxon>Eurotatoria</taxon>
        <taxon>Bdelloidea</taxon>
        <taxon>Philodinida</taxon>
        <taxon>Philodinidae</taxon>
        <taxon>Rotaria</taxon>
    </lineage>
</organism>
<comment type="caution">
    <text evidence="4">The sequence shown here is derived from an EMBL/GenBank/DDBJ whole genome shotgun (WGS) entry which is preliminary data.</text>
</comment>
<evidence type="ECO:0000256" key="2">
    <source>
        <dbReference type="SAM" id="SignalP"/>
    </source>
</evidence>
<keyword evidence="1" id="KW-0472">Membrane</keyword>
<feature type="transmembrane region" description="Helical" evidence="1">
    <location>
        <begin position="162"/>
        <end position="183"/>
    </location>
</feature>
<evidence type="ECO:0000259" key="3">
    <source>
        <dbReference type="Pfam" id="PF13908"/>
    </source>
</evidence>
<dbReference type="EMBL" id="CAJNOV010006215">
    <property type="protein sequence ID" value="CAF1239183.1"/>
    <property type="molecule type" value="Genomic_DNA"/>
</dbReference>